<dbReference type="InterPro" id="IPR041588">
    <property type="entry name" value="Integrase_H2C2"/>
</dbReference>
<feature type="domain" description="Integrase zinc-binding" evidence="1">
    <location>
        <begin position="4"/>
        <end position="54"/>
    </location>
</feature>
<dbReference type="Pfam" id="PF17921">
    <property type="entry name" value="Integrase_H2C2"/>
    <property type="match status" value="1"/>
</dbReference>
<proteinExistence type="predicted"/>
<dbReference type="AlphaFoldDB" id="A0A8X6XHA7"/>
<gene>
    <name evidence="2" type="primary">AVEN_252361_1</name>
    <name evidence="2" type="ORF">TNIN_268291</name>
</gene>
<reference evidence="2" key="1">
    <citation type="submission" date="2020-08" db="EMBL/GenBank/DDBJ databases">
        <title>Multicomponent nature underlies the extraordinary mechanical properties of spider dragline silk.</title>
        <authorList>
            <person name="Kono N."/>
            <person name="Nakamura H."/>
            <person name="Mori M."/>
            <person name="Yoshida Y."/>
            <person name="Ohtoshi R."/>
            <person name="Malay A.D."/>
            <person name="Moran D.A.P."/>
            <person name="Tomita M."/>
            <person name="Numata K."/>
            <person name="Arakawa K."/>
        </authorList>
    </citation>
    <scope>NUCLEOTIDE SEQUENCE</scope>
</reference>
<dbReference type="OrthoDB" id="6429638at2759"/>
<dbReference type="PANTHER" id="PTHR47331:SF1">
    <property type="entry name" value="GAG-LIKE PROTEIN"/>
    <property type="match status" value="1"/>
</dbReference>
<sequence>MLTKCLIESVHRKNYHAGTQIMKSILREKFWIVKSRKTIRNVLNGRLKCKRCKAKPLATKSCPLPEDRVSDTVAFEVTGVDIVEPLFLSSSKEGLDYIAHFFVLYTELFIWNLWFL</sequence>
<organism evidence="2 3">
    <name type="scientific">Trichonephila inaurata madagascariensis</name>
    <dbReference type="NCBI Taxonomy" id="2747483"/>
    <lineage>
        <taxon>Eukaryota</taxon>
        <taxon>Metazoa</taxon>
        <taxon>Ecdysozoa</taxon>
        <taxon>Arthropoda</taxon>
        <taxon>Chelicerata</taxon>
        <taxon>Arachnida</taxon>
        <taxon>Araneae</taxon>
        <taxon>Araneomorphae</taxon>
        <taxon>Entelegynae</taxon>
        <taxon>Araneoidea</taxon>
        <taxon>Nephilidae</taxon>
        <taxon>Trichonephila</taxon>
        <taxon>Trichonephila inaurata</taxon>
    </lineage>
</organism>
<evidence type="ECO:0000313" key="2">
    <source>
        <dbReference type="EMBL" id="GFY53184.1"/>
    </source>
</evidence>
<dbReference type="EMBL" id="BMAV01009136">
    <property type="protein sequence ID" value="GFY53184.1"/>
    <property type="molecule type" value="Genomic_DNA"/>
</dbReference>
<evidence type="ECO:0000259" key="1">
    <source>
        <dbReference type="Pfam" id="PF17921"/>
    </source>
</evidence>
<name>A0A8X6XHA7_9ARAC</name>
<accession>A0A8X6XHA7</accession>
<evidence type="ECO:0000313" key="3">
    <source>
        <dbReference type="Proteomes" id="UP000886998"/>
    </source>
</evidence>
<keyword evidence="3" id="KW-1185">Reference proteome</keyword>
<dbReference type="Proteomes" id="UP000886998">
    <property type="component" value="Unassembled WGS sequence"/>
</dbReference>
<protein>
    <submittedName>
        <fullName evidence="2">Integrase_H2C2 domain-containing protein</fullName>
    </submittedName>
</protein>
<dbReference type="PANTHER" id="PTHR47331">
    <property type="entry name" value="PHD-TYPE DOMAIN-CONTAINING PROTEIN"/>
    <property type="match status" value="1"/>
</dbReference>
<comment type="caution">
    <text evidence="2">The sequence shown here is derived from an EMBL/GenBank/DDBJ whole genome shotgun (WGS) entry which is preliminary data.</text>
</comment>